<dbReference type="AlphaFoldDB" id="A0AAV4R342"/>
<dbReference type="Proteomes" id="UP001054945">
    <property type="component" value="Unassembled WGS sequence"/>
</dbReference>
<organism evidence="2 3">
    <name type="scientific">Caerostris extrusa</name>
    <name type="common">Bark spider</name>
    <name type="synonym">Caerostris bankana</name>
    <dbReference type="NCBI Taxonomy" id="172846"/>
    <lineage>
        <taxon>Eukaryota</taxon>
        <taxon>Metazoa</taxon>
        <taxon>Ecdysozoa</taxon>
        <taxon>Arthropoda</taxon>
        <taxon>Chelicerata</taxon>
        <taxon>Arachnida</taxon>
        <taxon>Araneae</taxon>
        <taxon>Araneomorphae</taxon>
        <taxon>Entelegynae</taxon>
        <taxon>Araneoidea</taxon>
        <taxon>Araneidae</taxon>
        <taxon>Caerostris</taxon>
    </lineage>
</organism>
<accession>A0AAV4R342</accession>
<name>A0AAV4R342_CAEEX</name>
<protein>
    <submittedName>
        <fullName evidence="2">Uncharacterized protein</fullName>
    </submittedName>
</protein>
<proteinExistence type="predicted"/>
<evidence type="ECO:0000313" key="2">
    <source>
        <dbReference type="EMBL" id="GIY15892.1"/>
    </source>
</evidence>
<feature type="region of interest" description="Disordered" evidence="1">
    <location>
        <begin position="17"/>
        <end position="40"/>
    </location>
</feature>
<dbReference type="EMBL" id="BPLR01007294">
    <property type="protein sequence ID" value="GIY15892.1"/>
    <property type="molecule type" value="Genomic_DNA"/>
</dbReference>
<gene>
    <name evidence="2" type="ORF">CEXT_581941</name>
</gene>
<keyword evidence="3" id="KW-1185">Reference proteome</keyword>
<sequence>MPGLLLKTETNWLIPKNKISPVMSPTSQPSERQRGGGQKENLRMTITFFKSLRSQLVISRKIPAQYFQKQIHLTNSKEKVDSLLSGVCLHPTKGREGLA</sequence>
<reference evidence="2 3" key="1">
    <citation type="submission" date="2021-06" db="EMBL/GenBank/DDBJ databases">
        <title>Caerostris extrusa draft genome.</title>
        <authorList>
            <person name="Kono N."/>
            <person name="Arakawa K."/>
        </authorList>
    </citation>
    <scope>NUCLEOTIDE SEQUENCE [LARGE SCALE GENOMIC DNA]</scope>
</reference>
<evidence type="ECO:0000313" key="3">
    <source>
        <dbReference type="Proteomes" id="UP001054945"/>
    </source>
</evidence>
<evidence type="ECO:0000256" key="1">
    <source>
        <dbReference type="SAM" id="MobiDB-lite"/>
    </source>
</evidence>
<comment type="caution">
    <text evidence="2">The sequence shown here is derived from an EMBL/GenBank/DDBJ whole genome shotgun (WGS) entry which is preliminary data.</text>
</comment>